<evidence type="ECO:0000256" key="4">
    <source>
        <dbReference type="ARBA" id="ARBA00038652"/>
    </source>
</evidence>
<protein>
    <submittedName>
        <fullName evidence="6">Type I restriction enzyme S subunit</fullName>
    </submittedName>
</protein>
<dbReference type="RefSeq" id="WP_132080290.1">
    <property type="nucleotide sequence ID" value="NZ_SLUI01000007.1"/>
</dbReference>
<dbReference type="Gene3D" id="3.90.220.20">
    <property type="entry name" value="DNA methylase specificity domains"/>
    <property type="match status" value="2"/>
</dbReference>
<evidence type="ECO:0000313" key="7">
    <source>
        <dbReference type="Proteomes" id="UP000295063"/>
    </source>
</evidence>
<evidence type="ECO:0000256" key="1">
    <source>
        <dbReference type="ARBA" id="ARBA00010923"/>
    </source>
</evidence>
<dbReference type="CDD" id="cd17247">
    <property type="entry name" value="RMtype1_S_Eco2747I-TRD2-CR2_like"/>
    <property type="match status" value="1"/>
</dbReference>
<evidence type="ECO:0000259" key="5">
    <source>
        <dbReference type="Pfam" id="PF01420"/>
    </source>
</evidence>
<dbReference type="GO" id="GO:0009307">
    <property type="term" value="P:DNA restriction-modification system"/>
    <property type="evidence" value="ECO:0007669"/>
    <property type="project" value="UniProtKB-KW"/>
</dbReference>
<comment type="caution">
    <text evidence="6">The sequence shown here is derived from an EMBL/GenBank/DDBJ whole genome shotgun (WGS) entry which is preliminary data.</text>
</comment>
<organism evidence="6 7">
    <name type="scientific">Anaerospora hongkongensis</name>
    <dbReference type="NCBI Taxonomy" id="244830"/>
    <lineage>
        <taxon>Bacteria</taxon>
        <taxon>Bacillati</taxon>
        <taxon>Bacillota</taxon>
        <taxon>Negativicutes</taxon>
        <taxon>Selenomonadales</taxon>
        <taxon>Sporomusaceae</taxon>
        <taxon>Anaerospora</taxon>
    </lineage>
</organism>
<proteinExistence type="inferred from homology"/>
<dbReference type="PANTHER" id="PTHR43140:SF1">
    <property type="entry name" value="TYPE I RESTRICTION ENZYME ECOKI SPECIFICITY SUBUNIT"/>
    <property type="match status" value="1"/>
</dbReference>
<keyword evidence="3" id="KW-0238">DNA-binding</keyword>
<dbReference type="SUPFAM" id="SSF116734">
    <property type="entry name" value="DNA methylase specificity domain"/>
    <property type="match status" value="2"/>
</dbReference>
<feature type="domain" description="Type I restriction modification DNA specificity" evidence="5">
    <location>
        <begin position="30"/>
        <end position="207"/>
    </location>
</feature>
<evidence type="ECO:0000256" key="3">
    <source>
        <dbReference type="ARBA" id="ARBA00023125"/>
    </source>
</evidence>
<dbReference type="InterPro" id="IPR000055">
    <property type="entry name" value="Restrct_endonuc_typeI_TRD"/>
</dbReference>
<feature type="domain" description="Type I restriction modification DNA specificity" evidence="5">
    <location>
        <begin position="284"/>
        <end position="448"/>
    </location>
</feature>
<dbReference type="OrthoDB" id="9811611at2"/>
<dbReference type="PANTHER" id="PTHR43140">
    <property type="entry name" value="TYPE-1 RESTRICTION ENZYME ECOKI SPECIFICITY PROTEIN"/>
    <property type="match status" value="1"/>
</dbReference>
<dbReference type="Pfam" id="PF01420">
    <property type="entry name" value="Methylase_S"/>
    <property type="match status" value="2"/>
</dbReference>
<dbReference type="InterPro" id="IPR051212">
    <property type="entry name" value="Type-I_RE_S_subunit"/>
</dbReference>
<gene>
    <name evidence="6" type="ORF">EV210_10765</name>
</gene>
<dbReference type="GO" id="GO:0003677">
    <property type="term" value="F:DNA binding"/>
    <property type="evidence" value="ECO:0007669"/>
    <property type="project" value="UniProtKB-KW"/>
</dbReference>
<keyword evidence="2" id="KW-0680">Restriction system</keyword>
<reference evidence="6 7" key="1">
    <citation type="submission" date="2019-03" db="EMBL/GenBank/DDBJ databases">
        <title>Genomic Encyclopedia of Type Strains, Phase IV (KMG-IV): sequencing the most valuable type-strain genomes for metagenomic binning, comparative biology and taxonomic classification.</title>
        <authorList>
            <person name="Goeker M."/>
        </authorList>
    </citation>
    <scope>NUCLEOTIDE SEQUENCE [LARGE SCALE GENOMIC DNA]</scope>
    <source>
        <strain evidence="6 7">DSM 15969</strain>
    </source>
</reference>
<comment type="similarity">
    <text evidence="1">Belongs to the type-I restriction system S methylase family.</text>
</comment>
<dbReference type="AlphaFoldDB" id="A0A4R1Q0G5"/>
<comment type="subunit">
    <text evidence="4">The methyltransferase is composed of M and S polypeptides.</text>
</comment>
<dbReference type="CDD" id="cd17252">
    <property type="entry name" value="RMtype1_S_EcoKI-TRD1-CR1_like"/>
    <property type="match status" value="1"/>
</dbReference>
<name>A0A4R1Q0G5_9FIRM</name>
<dbReference type="EMBL" id="SLUI01000007">
    <property type="protein sequence ID" value="TCL36803.1"/>
    <property type="molecule type" value="Genomic_DNA"/>
</dbReference>
<evidence type="ECO:0000313" key="6">
    <source>
        <dbReference type="EMBL" id="TCL36803.1"/>
    </source>
</evidence>
<dbReference type="Proteomes" id="UP000295063">
    <property type="component" value="Unassembled WGS sequence"/>
</dbReference>
<evidence type="ECO:0000256" key="2">
    <source>
        <dbReference type="ARBA" id="ARBA00022747"/>
    </source>
</evidence>
<sequence length="501" mass="56601">MAKKEKLSLSPEELLEQALVKEEEQPYAVPGNWVWTRLASLVNIHRGVSFTKNDAKLKKENTTCLILRGGNINDGKLIFDDNIYVSKSLVKEVQLLKKNDIIIVASTGSTKVIGKAAISEENYADVAFGAFITLVRVKEDLNQKFVAFYFLSEMYRSLIRKYAKGVNINNIKNEHILFMPFVLPPLPEQQRIVAVIESLFEKLNRAKELAQTALDSFENRKSAILHKAFTGELTRKWREENTSEHNKLLEVILEFYTNSSKLKDISIIKEFQGKASVLKNIKNSKWYKCHIGAIGIVCNGSTPSRKVLKYWGGEISWVSSGEVRNNVINYTNEKITTEGYNASSVRMLNKGSILIAMIGEGKTRGQTAILNIDATINQNIAAIDLSHKCVISKFVWYWLQYQYENNRQVGNGSGPKALNCHKIRNLDFILPPLLEQQEIVRILDNLLENEQKAKDLCDVIDKIDHMKKSILARAFRGELGTNNPAEESALGLLKEVLKAKA</sequence>
<dbReference type="Gene3D" id="1.10.287.1120">
    <property type="entry name" value="Bipartite methylase S protein"/>
    <property type="match status" value="1"/>
</dbReference>
<keyword evidence="7" id="KW-1185">Reference proteome</keyword>
<dbReference type="InterPro" id="IPR044946">
    <property type="entry name" value="Restrct_endonuc_typeI_TRD_sf"/>
</dbReference>
<accession>A0A4R1Q0G5</accession>